<dbReference type="Gene3D" id="1.10.10.60">
    <property type="entry name" value="Homeodomain-like"/>
    <property type="match status" value="1"/>
</dbReference>
<dbReference type="InterPro" id="IPR035418">
    <property type="entry name" value="AraC-bd_2"/>
</dbReference>
<evidence type="ECO:0000313" key="6">
    <source>
        <dbReference type="Proteomes" id="UP000007882"/>
    </source>
</evidence>
<dbReference type="InterPro" id="IPR018062">
    <property type="entry name" value="HTH_AraC-typ_CS"/>
</dbReference>
<evidence type="ECO:0000256" key="3">
    <source>
        <dbReference type="ARBA" id="ARBA00023163"/>
    </source>
</evidence>
<dbReference type="GO" id="GO:0003700">
    <property type="term" value="F:DNA-binding transcription factor activity"/>
    <property type="evidence" value="ECO:0007669"/>
    <property type="project" value="InterPro"/>
</dbReference>
<dbReference type="PANTHER" id="PTHR46796:SF12">
    <property type="entry name" value="HTH-TYPE DNA-BINDING TRANSCRIPTIONAL ACTIVATOR EUTR"/>
    <property type="match status" value="1"/>
</dbReference>
<dbReference type="Pfam" id="PF14525">
    <property type="entry name" value="AraC_binding_2"/>
    <property type="match status" value="1"/>
</dbReference>
<dbReference type="KEGG" id="ams:AMIS_51900"/>
<dbReference type="PANTHER" id="PTHR46796">
    <property type="entry name" value="HTH-TYPE TRANSCRIPTIONAL ACTIVATOR RHAS-RELATED"/>
    <property type="match status" value="1"/>
</dbReference>
<evidence type="ECO:0000256" key="2">
    <source>
        <dbReference type="ARBA" id="ARBA00023125"/>
    </source>
</evidence>
<dbReference type="InterPro" id="IPR050204">
    <property type="entry name" value="AraC_XylS_family_regulators"/>
</dbReference>
<keyword evidence="1" id="KW-0805">Transcription regulation</keyword>
<dbReference type="PRINTS" id="PR00032">
    <property type="entry name" value="HTHARAC"/>
</dbReference>
<dbReference type="EMBL" id="AP012319">
    <property type="protein sequence ID" value="BAL90410.1"/>
    <property type="molecule type" value="Genomic_DNA"/>
</dbReference>
<keyword evidence="3" id="KW-0804">Transcription</keyword>
<proteinExistence type="predicted"/>
<keyword evidence="6" id="KW-1185">Reference proteome</keyword>
<evidence type="ECO:0000259" key="4">
    <source>
        <dbReference type="PROSITE" id="PS01124"/>
    </source>
</evidence>
<dbReference type="HOGENOM" id="CLU_047930_0_1_11"/>
<dbReference type="PATRIC" id="fig|512565.3.peg.5185"/>
<evidence type="ECO:0000313" key="5">
    <source>
        <dbReference type="EMBL" id="BAL90410.1"/>
    </source>
</evidence>
<sequence length="318" mass="34545">MLSVKHEIHSVDQAQQVLNESFYAMDVEVLAPRPDWTASFAVGGDDTVMIGDLHLGVDVRVDAGELGAYHVNLPLSGQMVFRQGRSGPWLASTTRAGVYLPTGHTVVDRWSGDCRIIAVKISRAELENHLSLILDAPVRGPIDLTPQLDVSRGAGAAWARLARMIAADTADAGLTGHPVIGARLRETLVSGLLTASGHRYRDAMERHRPALAAPGAIRRVAEAMRAQPGRPFTVADLAAIAGVGVRSLQLGFQRYAGMPPMTYLRQLRLGLVHEELRRAAPGTTVAQVAYRYGFTHHSRFAAAYRRRYGVTPSHTLHC</sequence>
<gene>
    <name evidence="5" type="ordered locus">AMIS_51900</name>
</gene>
<evidence type="ECO:0000256" key="1">
    <source>
        <dbReference type="ARBA" id="ARBA00023015"/>
    </source>
</evidence>
<feature type="domain" description="HTH araC/xylS-type" evidence="4">
    <location>
        <begin position="218"/>
        <end position="318"/>
    </location>
</feature>
<dbReference type="PROSITE" id="PS01124">
    <property type="entry name" value="HTH_ARAC_FAMILY_2"/>
    <property type="match status" value="1"/>
</dbReference>
<name>I0HBM3_ACTM4</name>
<dbReference type="InterPro" id="IPR020449">
    <property type="entry name" value="Tscrpt_reg_AraC-type_HTH"/>
</dbReference>
<reference evidence="5 6" key="1">
    <citation type="submission" date="2012-02" db="EMBL/GenBank/DDBJ databases">
        <title>Complete genome sequence of Actinoplanes missouriensis 431 (= NBRC 102363).</title>
        <authorList>
            <person name="Ohnishi Y."/>
            <person name="Ishikawa J."/>
            <person name="Sekine M."/>
            <person name="Hosoyama A."/>
            <person name="Harada T."/>
            <person name="Narita H."/>
            <person name="Hata T."/>
            <person name="Konno Y."/>
            <person name="Tutikane K."/>
            <person name="Fujita N."/>
            <person name="Horinouchi S."/>
            <person name="Hayakawa M."/>
        </authorList>
    </citation>
    <scope>NUCLEOTIDE SEQUENCE [LARGE SCALE GENOMIC DNA]</scope>
    <source>
        <strain evidence="6">ATCC 14538 / DSM 43046 / CBS 188.64 / JCM 3121 / NBRC 102363 / NCIMB 12654 / NRRL B-3342 / UNCC 431</strain>
    </source>
</reference>
<dbReference type="InterPro" id="IPR018060">
    <property type="entry name" value="HTH_AraC"/>
</dbReference>
<dbReference type="PROSITE" id="PS00041">
    <property type="entry name" value="HTH_ARAC_FAMILY_1"/>
    <property type="match status" value="1"/>
</dbReference>
<dbReference type="GO" id="GO:0043565">
    <property type="term" value="F:sequence-specific DNA binding"/>
    <property type="evidence" value="ECO:0007669"/>
    <property type="project" value="InterPro"/>
</dbReference>
<dbReference type="AlphaFoldDB" id="I0HBM3"/>
<accession>I0HBM3</accession>
<keyword evidence="2" id="KW-0238">DNA-binding</keyword>
<dbReference type="SUPFAM" id="SSF46689">
    <property type="entry name" value="Homeodomain-like"/>
    <property type="match status" value="2"/>
</dbReference>
<dbReference type="Pfam" id="PF12833">
    <property type="entry name" value="HTH_18"/>
    <property type="match status" value="1"/>
</dbReference>
<dbReference type="InterPro" id="IPR009057">
    <property type="entry name" value="Homeodomain-like_sf"/>
</dbReference>
<dbReference type="Proteomes" id="UP000007882">
    <property type="component" value="Chromosome"/>
</dbReference>
<organism evidence="5 6">
    <name type="scientific">Actinoplanes missouriensis (strain ATCC 14538 / DSM 43046 / CBS 188.64 / JCM 3121 / NBRC 102363 / NCIMB 12654 / NRRL B-3342 / UNCC 431)</name>
    <dbReference type="NCBI Taxonomy" id="512565"/>
    <lineage>
        <taxon>Bacteria</taxon>
        <taxon>Bacillati</taxon>
        <taxon>Actinomycetota</taxon>
        <taxon>Actinomycetes</taxon>
        <taxon>Micromonosporales</taxon>
        <taxon>Micromonosporaceae</taxon>
        <taxon>Actinoplanes</taxon>
    </lineage>
</organism>
<dbReference type="eggNOG" id="COG2207">
    <property type="taxonomic scope" value="Bacteria"/>
</dbReference>
<protein>
    <submittedName>
        <fullName evidence="5">Putative AraC-family transcriptional regulator</fullName>
    </submittedName>
</protein>
<dbReference type="STRING" id="512565.AMIS_51900"/>
<dbReference type="SMART" id="SM00342">
    <property type="entry name" value="HTH_ARAC"/>
    <property type="match status" value="1"/>
</dbReference>